<dbReference type="GO" id="GO:0007267">
    <property type="term" value="P:cell-cell signaling"/>
    <property type="evidence" value="ECO:0000318"/>
    <property type="project" value="GO_Central"/>
</dbReference>
<feature type="domain" description="Connexin cysteine-rich" evidence="11">
    <location>
        <begin position="134"/>
        <end position="200"/>
    </location>
</feature>
<dbReference type="PANTHER" id="PTHR11984:SF105">
    <property type="entry name" value="GAP JUNCTION PROTEIN"/>
    <property type="match status" value="1"/>
</dbReference>
<dbReference type="STRING" id="7918.ENSLOCP00000021341"/>
<keyword evidence="6" id="KW-0965">Cell junction</keyword>
<dbReference type="GO" id="GO:0005243">
    <property type="term" value="F:gap junction channel activity"/>
    <property type="evidence" value="ECO:0000318"/>
    <property type="project" value="GO_Central"/>
</dbReference>
<comment type="similarity">
    <text evidence="9">Belongs to the connexin family.</text>
</comment>
<organism evidence="12 13">
    <name type="scientific">Lepisosteus oculatus</name>
    <name type="common">Spotted gar</name>
    <dbReference type="NCBI Taxonomy" id="7918"/>
    <lineage>
        <taxon>Eukaryota</taxon>
        <taxon>Metazoa</taxon>
        <taxon>Chordata</taxon>
        <taxon>Craniata</taxon>
        <taxon>Vertebrata</taxon>
        <taxon>Euteleostomi</taxon>
        <taxon>Actinopterygii</taxon>
        <taxon>Neopterygii</taxon>
        <taxon>Holostei</taxon>
        <taxon>Semionotiformes</taxon>
        <taxon>Lepisosteidae</taxon>
        <taxon>Lepisosteus</taxon>
    </lineage>
</organism>
<keyword evidence="8 10" id="KW-0472">Membrane</keyword>
<dbReference type="Bgee" id="ENSLOCG00000017253">
    <property type="expression patterns" value="Expressed in zone of skin and 12 other cell types or tissues"/>
</dbReference>
<accession>W5NL32</accession>
<dbReference type="InterPro" id="IPR019570">
    <property type="entry name" value="Connexin_CCC"/>
</dbReference>
<protein>
    <recommendedName>
        <fullName evidence="9">Gap junction protein</fullName>
    </recommendedName>
</protein>
<feature type="transmembrane region" description="Helical" evidence="10">
    <location>
        <begin position="33"/>
        <end position="51"/>
    </location>
</feature>
<keyword evidence="4 9" id="KW-0812">Transmembrane</keyword>
<comment type="function">
    <text evidence="9">One gap junction consists of a cluster of closely packed pairs of transmembrane channels, the connexons, through which materials of low MW diffuse from one cell to a neighboring cell.</text>
</comment>
<dbReference type="PRINTS" id="PR00206">
    <property type="entry name" value="CONNEXIN"/>
</dbReference>
<dbReference type="Gene3D" id="1.20.1440.80">
    <property type="entry name" value="Gap junction channel protein cysteine-rich domain"/>
    <property type="match status" value="2"/>
</dbReference>
<evidence type="ECO:0000313" key="13">
    <source>
        <dbReference type="Proteomes" id="UP000018468"/>
    </source>
</evidence>
<evidence type="ECO:0000256" key="2">
    <source>
        <dbReference type="ARBA" id="ARBA00004651"/>
    </source>
</evidence>
<dbReference type="OMA" id="QICNCTR"/>
<name>W5NL32_LEPOC</name>
<dbReference type="InterPro" id="IPR038359">
    <property type="entry name" value="Connexin_N_sf"/>
</dbReference>
<sequence length="237" mass="27645">FYSTFHFIRTVGRIEGWKFLFRCLDKAHSHSTVIWKIWLTVLFVFRILLLGAVGEKLILVSTPTLVYLGHVLHVIHKEEKLRQRKLKEEQDESDNLLQKKTSKLPKYTDTKGKVKIRRSLLSAYMAHIIAKILLEVTFIVVQYYLYGFMLYLRFSCARSPCPHRVECFLSRPTEKTIFSLFMLVVAVVSLILNLIEILYVCGKQICNCTRKKSKNCTTSPTVPLTDVDNFRNEDHEL</sequence>
<reference evidence="12" key="2">
    <citation type="submission" date="2025-08" db="UniProtKB">
        <authorList>
            <consortium name="Ensembl"/>
        </authorList>
    </citation>
    <scope>IDENTIFICATION</scope>
</reference>
<dbReference type="HOGENOM" id="CLU_037388_4_2_1"/>
<evidence type="ECO:0000256" key="1">
    <source>
        <dbReference type="ARBA" id="ARBA00004610"/>
    </source>
</evidence>
<reference evidence="12" key="3">
    <citation type="submission" date="2025-09" db="UniProtKB">
        <authorList>
            <consortium name="Ensembl"/>
        </authorList>
    </citation>
    <scope>IDENTIFICATION</scope>
</reference>
<feature type="transmembrane region" description="Helical" evidence="10">
    <location>
        <begin position="121"/>
        <end position="145"/>
    </location>
</feature>
<feature type="transmembrane region" description="Helical" evidence="10">
    <location>
        <begin position="57"/>
        <end position="75"/>
    </location>
</feature>
<evidence type="ECO:0000256" key="10">
    <source>
        <dbReference type="SAM" id="Phobius"/>
    </source>
</evidence>
<keyword evidence="5 9" id="KW-0303">Gap junction</keyword>
<feature type="transmembrane region" description="Helical" evidence="10">
    <location>
        <begin position="177"/>
        <end position="202"/>
    </location>
</feature>
<evidence type="ECO:0000313" key="12">
    <source>
        <dbReference type="Ensembl" id="ENSLOCP00000021341.1"/>
    </source>
</evidence>
<dbReference type="InParanoid" id="W5NL32"/>
<comment type="subcellular location">
    <subcellularLocation>
        <location evidence="1">Cell junction</location>
        <location evidence="1">Gap junction</location>
    </subcellularLocation>
    <subcellularLocation>
        <location evidence="2 9">Cell membrane</location>
        <topology evidence="2 9">Multi-pass membrane protein</topology>
    </subcellularLocation>
</comment>
<dbReference type="InterPro" id="IPR013092">
    <property type="entry name" value="Connexin_N"/>
</dbReference>
<keyword evidence="3" id="KW-1003">Cell membrane</keyword>
<evidence type="ECO:0000256" key="9">
    <source>
        <dbReference type="RuleBase" id="RU000630"/>
    </source>
</evidence>
<dbReference type="GO" id="GO:0005922">
    <property type="term" value="C:connexin complex"/>
    <property type="evidence" value="ECO:0000318"/>
    <property type="project" value="GO_Central"/>
</dbReference>
<evidence type="ECO:0000256" key="7">
    <source>
        <dbReference type="ARBA" id="ARBA00022989"/>
    </source>
</evidence>
<dbReference type="PROSITE" id="PS00408">
    <property type="entry name" value="CONNEXINS_2"/>
    <property type="match status" value="1"/>
</dbReference>
<dbReference type="eggNOG" id="ENOG502QW7E">
    <property type="taxonomic scope" value="Eukaryota"/>
</dbReference>
<evidence type="ECO:0000256" key="6">
    <source>
        <dbReference type="ARBA" id="ARBA00022949"/>
    </source>
</evidence>
<dbReference type="Pfam" id="PF00029">
    <property type="entry name" value="Connexin"/>
    <property type="match status" value="2"/>
</dbReference>
<dbReference type="GeneTree" id="ENSGT01150000286930"/>
<evidence type="ECO:0000256" key="5">
    <source>
        <dbReference type="ARBA" id="ARBA00022868"/>
    </source>
</evidence>
<dbReference type="InterPro" id="IPR000500">
    <property type="entry name" value="Connexin"/>
</dbReference>
<evidence type="ECO:0000256" key="3">
    <source>
        <dbReference type="ARBA" id="ARBA00022475"/>
    </source>
</evidence>
<evidence type="ECO:0000256" key="8">
    <source>
        <dbReference type="ARBA" id="ARBA00023136"/>
    </source>
</evidence>
<dbReference type="PANTHER" id="PTHR11984">
    <property type="entry name" value="CONNEXIN"/>
    <property type="match status" value="1"/>
</dbReference>
<reference evidence="13" key="1">
    <citation type="submission" date="2011-12" db="EMBL/GenBank/DDBJ databases">
        <title>The Draft Genome of Lepisosteus oculatus.</title>
        <authorList>
            <consortium name="The Broad Institute Genome Assembly &amp; Analysis Group"/>
            <consortium name="Computational R&amp;D Group"/>
            <consortium name="and Sequencing Platform"/>
            <person name="Di Palma F."/>
            <person name="Alfoldi J."/>
            <person name="Johnson J."/>
            <person name="Berlin A."/>
            <person name="Gnerre S."/>
            <person name="Jaffe D."/>
            <person name="MacCallum I."/>
            <person name="Young S."/>
            <person name="Walker B.J."/>
            <person name="Lander E.S."/>
            <person name="Lindblad-Toh K."/>
        </authorList>
    </citation>
    <scope>NUCLEOTIDE SEQUENCE [LARGE SCALE GENOMIC DNA]</scope>
</reference>
<keyword evidence="7 10" id="KW-1133">Transmembrane helix</keyword>
<dbReference type="InterPro" id="IPR017990">
    <property type="entry name" value="Connexin_CS"/>
</dbReference>
<dbReference type="EMBL" id="AHAT01025894">
    <property type="status" value="NOT_ANNOTATED_CDS"/>
    <property type="molecule type" value="Genomic_DNA"/>
</dbReference>
<evidence type="ECO:0000256" key="4">
    <source>
        <dbReference type="ARBA" id="ARBA00022692"/>
    </source>
</evidence>
<dbReference type="Proteomes" id="UP000018468">
    <property type="component" value="Linkage group LG1"/>
</dbReference>
<dbReference type="AlphaFoldDB" id="W5NL32"/>
<keyword evidence="13" id="KW-1185">Reference proteome</keyword>
<comment type="subunit">
    <text evidence="9">A connexon is composed of a hexamer of connexins.</text>
</comment>
<dbReference type="Ensembl" id="ENSLOCT00000021378.1">
    <property type="protein sequence ID" value="ENSLOCP00000021341.1"/>
    <property type="gene ID" value="ENSLOCG00000017253.1"/>
</dbReference>
<evidence type="ECO:0000259" key="11">
    <source>
        <dbReference type="SMART" id="SM01089"/>
    </source>
</evidence>
<proteinExistence type="inferred from homology"/>
<dbReference type="SMART" id="SM01089">
    <property type="entry name" value="Connexin_CCC"/>
    <property type="match status" value="1"/>
</dbReference>